<dbReference type="SUPFAM" id="SSF81383">
    <property type="entry name" value="F-box domain"/>
    <property type="match status" value="1"/>
</dbReference>
<keyword evidence="1" id="KW-0833">Ubl conjugation pathway</keyword>
<reference evidence="4" key="1">
    <citation type="submission" date="2025-08" db="UniProtKB">
        <authorList>
            <consortium name="RefSeq"/>
        </authorList>
    </citation>
    <scope>IDENTIFICATION</scope>
</reference>
<evidence type="ECO:0000259" key="2">
    <source>
        <dbReference type="PROSITE" id="PS50181"/>
    </source>
</evidence>
<sequence>MLNIVMESLPVAVMVRIFSFLEVKEKCNAARVCRSWYHLVREKQLWKYVDLTPFRVNLQATWKIIRCYFTDALRTLHLRGFMYSIKKTECLSNAVLKDLCERCPNLEELHIKDALLTNIDSGNLPPTLKVLTLQRCATPSGWFQSAVDQGRFGQLQVLSMSWSTGFCDKDLIHLASLPGGGQLESLDFSNCYRISHQGFLSMAENLTCLKHLHIPETNVEDEDMHFICRHLKEMKTLTLHDCEALTDLCIGSLATLTNLQHLDMRGSAMKITAGALIGLVGKLKNLECLCISVSEGLTEADLEQIAGVNVKCRIISN</sequence>
<evidence type="ECO:0000313" key="3">
    <source>
        <dbReference type="Proteomes" id="UP000694845"/>
    </source>
</evidence>
<dbReference type="PANTHER" id="PTHR38926">
    <property type="entry name" value="F-BOX DOMAIN CONTAINING PROTEIN, EXPRESSED"/>
    <property type="match status" value="1"/>
</dbReference>
<dbReference type="Proteomes" id="UP000694845">
    <property type="component" value="Unplaced"/>
</dbReference>
<dbReference type="SMART" id="SM00367">
    <property type="entry name" value="LRR_CC"/>
    <property type="match status" value="4"/>
</dbReference>
<dbReference type="OMA" id="RGLPHCM"/>
<accession>A0A8B7ZIR4</accession>
<proteinExistence type="predicted"/>
<dbReference type="AlphaFoldDB" id="A0A8B7ZIR4"/>
<keyword evidence="3" id="KW-1185">Reference proteome</keyword>
<dbReference type="InterPro" id="IPR056845">
    <property type="entry name" value="LRR_Zer-1"/>
</dbReference>
<dbReference type="Gene3D" id="3.80.10.10">
    <property type="entry name" value="Ribonuclease Inhibitor"/>
    <property type="match status" value="1"/>
</dbReference>
<dbReference type="RefSeq" id="XP_022105528.1">
    <property type="nucleotide sequence ID" value="XM_022249836.1"/>
</dbReference>
<dbReference type="Pfam" id="PF12937">
    <property type="entry name" value="F-box-like"/>
    <property type="match status" value="1"/>
</dbReference>
<dbReference type="SUPFAM" id="SSF52047">
    <property type="entry name" value="RNI-like"/>
    <property type="match status" value="1"/>
</dbReference>
<dbReference type="PANTHER" id="PTHR38926:SF5">
    <property type="entry name" value="F-BOX AND LEUCINE-RICH REPEAT PROTEIN 6"/>
    <property type="match status" value="1"/>
</dbReference>
<protein>
    <submittedName>
        <fullName evidence="4">F-box/LRR-repeat protein 12-like</fullName>
    </submittedName>
</protein>
<dbReference type="PROSITE" id="PS50181">
    <property type="entry name" value="FBOX"/>
    <property type="match status" value="1"/>
</dbReference>
<feature type="domain" description="F-box" evidence="2">
    <location>
        <begin position="3"/>
        <end position="49"/>
    </location>
</feature>
<dbReference type="InterPro" id="IPR036047">
    <property type="entry name" value="F-box-like_dom_sf"/>
</dbReference>
<dbReference type="Gene3D" id="1.20.1280.50">
    <property type="match status" value="1"/>
</dbReference>
<dbReference type="InterPro" id="IPR006553">
    <property type="entry name" value="Leu-rich_rpt_Cys-con_subtyp"/>
</dbReference>
<dbReference type="Pfam" id="PF25013">
    <property type="entry name" value="LRR_Zer-1"/>
    <property type="match status" value="1"/>
</dbReference>
<evidence type="ECO:0000313" key="4">
    <source>
        <dbReference type="RefSeq" id="XP_022105528.1"/>
    </source>
</evidence>
<dbReference type="InterPro" id="IPR032675">
    <property type="entry name" value="LRR_dom_sf"/>
</dbReference>
<dbReference type="SMART" id="SM00256">
    <property type="entry name" value="FBOX"/>
    <property type="match status" value="1"/>
</dbReference>
<dbReference type="GeneID" id="110987256"/>
<organism evidence="3 4">
    <name type="scientific">Acanthaster planci</name>
    <name type="common">Crown-of-thorns starfish</name>
    <dbReference type="NCBI Taxonomy" id="133434"/>
    <lineage>
        <taxon>Eukaryota</taxon>
        <taxon>Metazoa</taxon>
        <taxon>Echinodermata</taxon>
        <taxon>Eleutherozoa</taxon>
        <taxon>Asterozoa</taxon>
        <taxon>Asteroidea</taxon>
        <taxon>Valvatacea</taxon>
        <taxon>Valvatida</taxon>
        <taxon>Acanthasteridae</taxon>
        <taxon>Acanthaster</taxon>
    </lineage>
</organism>
<dbReference type="InterPro" id="IPR001810">
    <property type="entry name" value="F-box_dom"/>
</dbReference>
<dbReference type="KEGG" id="aplc:110987256"/>
<evidence type="ECO:0000256" key="1">
    <source>
        <dbReference type="ARBA" id="ARBA00022786"/>
    </source>
</evidence>
<gene>
    <name evidence="4" type="primary">LOC110987256</name>
</gene>
<name>A0A8B7ZIR4_ACAPL</name>
<dbReference type="OrthoDB" id="3219396at2759"/>